<keyword evidence="3" id="KW-1185">Reference proteome</keyword>
<reference evidence="2" key="1">
    <citation type="submission" date="2023-07" db="EMBL/GenBank/DDBJ databases">
        <authorList>
            <consortium name="AG Swart"/>
            <person name="Singh M."/>
            <person name="Singh A."/>
            <person name="Seah K."/>
            <person name="Emmerich C."/>
        </authorList>
    </citation>
    <scope>NUCLEOTIDE SEQUENCE</scope>
    <source>
        <strain evidence="2">DP1</strain>
    </source>
</reference>
<evidence type="ECO:0000313" key="2">
    <source>
        <dbReference type="EMBL" id="CAI2365612.1"/>
    </source>
</evidence>
<dbReference type="EMBL" id="CAMPGE010006730">
    <property type="protein sequence ID" value="CAI2365612.1"/>
    <property type="molecule type" value="Genomic_DNA"/>
</dbReference>
<evidence type="ECO:0000313" key="3">
    <source>
        <dbReference type="Proteomes" id="UP001295684"/>
    </source>
</evidence>
<comment type="caution">
    <text evidence="2">The sequence shown here is derived from an EMBL/GenBank/DDBJ whole genome shotgun (WGS) entry which is preliminary data.</text>
</comment>
<feature type="compositionally biased region" description="Basic residues" evidence="1">
    <location>
        <begin position="140"/>
        <end position="150"/>
    </location>
</feature>
<dbReference type="Proteomes" id="UP001295684">
    <property type="component" value="Unassembled WGS sequence"/>
</dbReference>
<gene>
    <name evidence="2" type="ORF">ECRASSUSDP1_LOCUS6925</name>
</gene>
<name>A0AAD1UBC0_EUPCR</name>
<evidence type="ECO:0000256" key="1">
    <source>
        <dbReference type="SAM" id="MobiDB-lite"/>
    </source>
</evidence>
<organism evidence="2 3">
    <name type="scientific">Euplotes crassus</name>
    <dbReference type="NCBI Taxonomy" id="5936"/>
    <lineage>
        <taxon>Eukaryota</taxon>
        <taxon>Sar</taxon>
        <taxon>Alveolata</taxon>
        <taxon>Ciliophora</taxon>
        <taxon>Intramacronucleata</taxon>
        <taxon>Spirotrichea</taxon>
        <taxon>Hypotrichia</taxon>
        <taxon>Euplotida</taxon>
        <taxon>Euplotidae</taxon>
        <taxon>Moneuplotes</taxon>
    </lineage>
</organism>
<feature type="region of interest" description="Disordered" evidence="1">
    <location>
        <begin position="111"/>
        <end position="152"/>
    </location>
</feature>
<proteinExistence type="predicted"/>
<dbReference type="AlphaFoldDB" id="A0AAD1UBC0"/>
<accession>A0AAD1UBC0</accession>
<protein>
    <submittedName>
        <fullName evidence="2">Uncharacterized protein</fullName>
    </submittedName>
</protein>
<sequence length="413" mass="47778">MEGENNLIDDQIKELRGYNKVLSTNGKRMFGISDAINKEIDKIQFLSNQIEKAKMRKKPKKIEEEEEPVISHTNLAYTLFQPKSSRQIVQDISRRVLEKCNFTSKKKMIESLSKGKNDGKLPKIKKDQKKTGNNKEESKKKKAKEKRKKVIQPPKVQLTEKLSKNSIFGAVSRTTRSKILDPEKVAPPIGHYKPNYGLVHSKTKADLKFKPLKVSQSIPQKLDKESEGEFHQIREMLKETIDFTPNSSQENIGRNIHERHNNQKEIRSLSPRWDTNKSMVNFSKQTNRMDITSTCLSPHEARFELPKLPDIKNDSKRRKITCDIKIDRYSPRKALFDTSRSSFDLSIDPNKDYILKSSPRGIPFSKHSNKGMKLSNFARIKPLKPIIDNNNLHVIKDQDSEMIEELLKSMKQK</sequence>
<feature type="compositionally biased region" description="Basic and acidic residues" evidence="1">
    <location>
        <begin position="111"/>
        <end position="139"/>
    </location>
</feature>